<keyword evidence="3 12" id="KW-0378">Hydrolase</keyword>
<dbReference type="Pfam" id="PF00768">
    <property type="entry name" value="Peptidase_S11"/>
    <property type="match status" value="1"/>
</dbReference>
<keyword evidence="2 10" id="KW-0732">Signal</keyword>
<evidence type="ECO:0000256" key="8">
    <source>
        <dbReference type="PIRSR" id="PIRSR618044-2"/>
    </source>
</evidence>
<evidence type="ECO:0000256" key="4">
    <source>
        <dbReference type="ARBA" id="ARBA00022960"/>
    </source>
</evidence>
<keyword evidence="4" id="KW-0133">Cell shape</keyword>
<evidence type="ECO:0000256" key="10">
    <source>
        <dbReference type="SAM" id="SignalP"/>
    </source>
</evidence>
<proteinExistence type="inferred from homology"/>
<feature type="domain" description="Peptidase S11 D-alanyl-D-alanine carboxypeptidase A N-terminal" evidence="11">
    <location>
        <begin position="79"/>
        <end position="293"/>
    </location>
</feature>
<evidence type="ECO:0000256" key="5">
    <source>
        <dbReference type="ARBA" id="ARBA00022984"/>
    </source>
</evidence>
<dbReference type="InterPro" id="IPR001967">
    <property type="entry name" value="Peptidase_S11_N"/>
</dbReference>
<evidence type="ECO:0000256" key="3">
    <source>
        <dbReference type="ARBA" id="ARBA00022801"/>
    </source>
</evidence>
<reference evidence="12 13" key="1">
    <citation type="submission" date="2024-01" db="EMBL/GenBank/DDBJ databases">
        <title>Complete Genome Sequence of Alkalicoccus halolimnae BZ-SZ-XJ29T, a Moderately Halophilic Bacterium Isolated from a Salt Lake.</title>
        <authorList>
            <person name="Zhao B."/>
        </authorList>
    </citation>
    <scope>NUCLEOTIDE SEQUENCE [LARGE SCALE GENOMIC DNA]</scope>
    <source>
        <strain evidence="12 13">BZ-SZ-XJ29</strain>
    </source>
</reference>
<evidence type="ECO:0000256" key="2">
    <source>
        <dbReference type="ARBA" id="ARBA00022729"/>
    </source>
</evidence>
<dbReference type="PANTHER" id="PTHR21581:SF33">
    <property type="entry name" value="D-ALANYL-D-ALANINE CARBOXYPEPTIDASE DACB"/>
    <property type="match status" value="1"/>
</dbReference>
<feature type="active site" description="Proton acceptor" evidence="7">
    <location>
        <position position="103"/>
    </location>
</feature>
<dbReference type="AlphaFoldDB" id="A0A5C7F6H4"/>
<sequence length="339" mass="37226">MMNRSACTAAFFFSLLLIFMIPLQANASSGKTAFDSNAGKQVKQIPQYDASGLQGKSSLSVDEHFDISGQTNAAGSLIAANSIETIAYHKNGKSRFYPSSTTKIMTLYTALKHGNLDEEVLIPVEAVDVPYDSSLAEVRPGEKMSLETLLYGLMLPSGNDAAVATAHHISGSTEKFMELVNDEAAAMGAEDTHFVNPHGYHDPEHYTTPYDLALMMFELLKQEDAEQFLTTHTYKGDYTDPFGENKQRVWTTTNEQIYPVSKSYSPFVTGGKTGYTSQARYNLVSFTNAGGNLYVTAAMRGGKENRYTDTAYLVTSALAETEIPHSPVEQISGFTFWKK</sequence>
<feature type="signal peptide" evidence="10">
    <location>
        <begin position="1"/>
        <end position="27"/>
    </location>
</feature>
<evidence type="ECO:0000313" key="12">
    <source>
        <dbReference type="EMBL" id="WWD79555.1"/>
    </source>
</evidence>
<keyword evidence="13" id="KW-1185">Reference proteome</keyword>
<feature type="chain" id="PRO_5044096809" evidence="10">
    <location>
        <begin position="28"/>
        <end position="339"/>
    </location>
</feature>
<feature type="active site" description="Acyl-ester intermediate" evidence="7">
    <location>
        <position position="100"/>
    </location>
</feature>
<feature type="active site" evidence="7">
    <location>
        <position position="157"/>
    </location>
</feature>
<dbReference type="GO" id="GO:0006508">
    <property type="term" value="P:proteolysis"/>
    <property type="evidence" value="ECO:0007669"/>
    <property type="project" value="InterPro"/>
</dbReference>
<dbReference type="Gene3D" id="3.40.710.10">
    <property type="entry name" value="DD-peptidase/beta-lactamase superfamily"/>
    <property type="match status" value="1"/>
</dbReference>
<dbReference type="RefSeq" id="WP_147803782.1">
    <property type="nucleotide sequence ID" value="NZ_CP144914.1"/>
</dbReference>
<evidence type="ECO:0000313" key="13">
    <source>
        <dbReference type="Proteomes" id="UP000321816"/>
    </source>
</evidence>
<comment type="similarity">
    <text evidence="1 9">Belongs to the peptidase S11 family.</text>
</comment>
<organism evidence="12 13">
    <name type="scientific">Alkalicoccus halolimnae</name>
    <dbReference type="NCBI Taxonomy" id="1667239"/>
    <lineage>
        <taxon>Bacteria</taxon>
        <taxon>Bacillati</taxon>
        <taxon>Bacillota</taxon>
        <taxon>Bacilli</taxon>
        <taxon>Bacillales</taxon>
        <taxon>Bacillaceae</taxon>
        <taxon>Alkalicoccus</taxon>
    </lineage>
</organism>
<accession>A0A5C7F6H4</accession>
<dbReference type="PANTHER" id="PTHR21581">
    <property type="entry name" value="D-ALANYL-D-ALANINE CARBOXYPEPTIDASE"/>
    <property type="match status" value="1"/>
</dbReference>
<evidence type="ECO:0000256" key="9">
    <source>
        <dbReference type="RuleBase" id="RU004016"/>
    </source>
</evidence>
<keyword evidence="6" id="KW-0961">Cell wall biogenesis/degradation</keyword>
<keyword evidence="5" id="KW-0573">Peptidoglycan synthesis</keyword>
<gene>
    <name evidence="12" type="ORF">FTX54_014310</name>
</gene>
<dbReference type="GO" id="GO:0071555">
    <property type="term" value="P:cell wall organization"/>
    <property type="evidence" value="ECO:0007669"/>
    <property type="project" value="UniProtKB-KW"/>
</dbReference>
<dbReference type="InterPro" id="IPR012338">
    <property type="entry name" value="Beta-lactam/transpept-like"/>
</dbReference>
<dbReference type="OrthoDB" id="9791132at2"/>
<dbReference type="GO" id="GO:0009002">
    <property type="term" value="F:serine-type D-Ala-D-Ala carboxypeptidase activity"/>
    <property type="evidence" value="ECO:0007669"/>
    <property type="project" value="InterPro"/>
</dbReference>
<evidence type="ECO:0000259" key="11">
    <source>
        <dbReference type="Pfam" id="PF00768"/>
    </source>
</evidence>
<dbReference type="InterPro" id="IPR018044">
    <property type="entry name" value="Peptidase_S11"/>
</dbReference>
<evidence type="ECO:0000256" key="7">
    <source>
        <dbReference type="PIRSR" id="PIRSR618044-1"/>
    </source>
</evidence>
<dbReference type="PRINTS" id="PR00725">
    <property type="entry name" value="DADACBPTASE1"/>
</dbReference>
<dbReference type="Proteomes" id="UP000321816">
    <property type="component" value="Chromosome"/>
</dbReference>
<evidence type="ECO:0000256" key="6">
    <source>
        <dbReference type="ARBA" id="ARBA00023316"/>
    </source>
</evidence>
<name>A0A5C7F6H4_9BACI</name>
<evidence type="ECO:0000256" key="1">
    <source>
        <dbReference type="ARBA" id="ARBA00007164"/>
    </source>
</evidence>
<dbReference type="EMBL" id="CP144914">
    <property type="protein sequence ID" value="WWD79555.1"/>
    <property type="molecule type" value="Genomic_DNA"/>
</dbReference>
<dbReference type="KEGG" id="ahal:FTX54_014310"/>
<dbReference type="GO" id="GO:0008360">
    <property type="term" value="P:regulation of cell shape"/>
    <property type="evidence" value="ECO:0007669"/>
    <property type="project" value="UniProtKB-KW"/>
</dbReference>
<protein>
    <submittedName>
        <fullName evidence="12">Serine hydrolase</fullName>
    </submittedName>
</protein>
<dbReference type="GO" id="GO:0009252">
    <property type="term" value="P:peptidoglycan biosynthetic process"/>
    <property type="evidence" value="ECO:0007669"/>
    <property type="project" value="UniProtKB-KW"/>
</dbReference>
<feature type="binding site" evidence="8">
    <location>
        <position position="272"/>
    </location>
    <ligand>
        <name>substrate</name>
    </ligand>
</feature>
<dbReference type="SUPFAM" id="SSF56601">
    <property type="entry name" value="beta-lactamase/transpeptidase-like"/>
    <property type="match status" value="1"/>
</dbReference>